<evidence type="ECO:0000313" key="2">
    <source>
        <dbReference type="Proteomes" id="UP000220752"/>
    </source>
</evidence>
<proteinExistence type="predicted"/>
<comment type="caution">
    <text evidence="1">The sequence shown here is derived from an EMBL/GenBank/DDBJ whole genome shotgun (WGS) entry which is preliminary data.</text>
</comment>
<protein>
    <submittedName>
        <fullName evidence="1">Uncharacterized protein</fullName>
    </submittedName>
</protein>
<name>A0A2A6ZB40_9FIRM</name>
<organism evidence="1 2">
    <name type="scientific">Faecalibacterium langellae</name>
    <dbReference type="NCBI Taxonomy" id="3435293"/>
    <lineage>
        <taxon>Bacteria</taxon>
        <taxon>Bacillati</taxon>
        <taxon>Bacillota</taxon>
        <taxon>Clostridia</taxon>
        <taxon>Eubacteriales</taxon>
        <taxon>Oscillospiraceae</taxon>
        <taxon>Faecalibacterium</taxon>
    </lineage>
</organism>
<gene>
    <name evidence="1" type="ORF">CGS46_07350</name>
</gene>
<evidence type="ECO:0000313" key="1">
    <source>
        <dbReference type="EMBL" id="PDX58625.1"/>
    </source>
</evidence>
<dbReference type="EMBL" id="NMTQ01000026">
    <property type="protein sequence ID" value="PDX58625.1"/>
    <property type="molecule type" value="Genomic_DNA"/>
</dbReference>
<sequence length="76" mass="8197">MRPAELHSQSAEENCPTENVSSLRSVKGATLPCDACASIPCGLAVRKQHKMLFAASKFGKTNTENQTVDWSQCAKS</sequence>
<dbReference type="Proteomes" id="UP000220752">
    <property type="component" value="Unassembled WGS sequence"/>
</dbReference>
<accession>A0A2A6ZB40</accession>
<dbReference type="AlphaFoldDB" id="A0A2A6ZB40"/>
<keyword evidence="2" id="KW-1185">Reference proteome</keyword>
<reference evidence="1 2" key="1">
    <citation type="journal article" date="2017" name="Front. Microbiol.">
        <title>New Insights into the Diversity of the Genus Faecalibacterium.</title>
        <authorList>
            <person name="Benevides L."/>
            <person name="Burman S."/>
            <person name="Martin R."/>
            <person name="Robert V."/>
            <person name="Thomas M."/>
            <person name="Miquel S."/>
            <person name="Chain F."/>
            <person name="Sokol H."/>
            <person name="Bermudez-Humaran L.G."/>
            <person name="Morrison M."/>
            <person name="Langella P."/>
            <person name="Azevedo V.A."/>
            <person name="Chatel J.M."/>
            <person name="Soares S."/>
        </authorList>
    </citation>
    <scope>NUCLEOTIDE SEQUENCE [LARGE SCALE GENOMIC DNA]</scope>
    <source>
        <strain evidence="2">CNCM I-4540</strain>
    </source>
</reference>